<organism evidence="1 2">
    <name type="scientific">Streptomyces globosus</name>
    <dbReference type="NCBI Taxonomy" id="68209"/>
    <lineage>
        <taxon>Bacteria</taxon>
        <taxon>Bacillati</taxon>
        <taxon>Actinomycetota</taxon>
        <taxon>Actinomycetes</taxon>
        <taxon>Kitasatosporales</taxon>
        <taxon>Streptomycetaceae</taxon>
        <taxon>Streptomyces</taxon>
    </lineage>
</organism>
<name>A0A344U8I8_9ACTN</name>
<keyword evidence="2" id="KW-1185">Reference proteome</keyword>
<sequence length="102" mass="11753">MGPPWQMDWVDTARTARDSLPKPVRDLIDGIRAELVTVEDPYLRGTDNIPDLPPGCRIAPLRSTVPNGLYVCYFDHGRGWIHYTFTRRTADPQIIVEEVFWQ</sequence>
<evidence type="ECO:0000313" key="2">
    <source>
        <dbReference type="Proteomes" id="UP000252004"/>
    </source>
</evidence>
<dbReference type="AlphaFoldDB" id="A0A344U8I8"/>
<evidence type="ECO:0000313" key="1">
    <source>
        <dbReference type="EMBL" id="AXE27209.1"/>
    </source>
</evidence>
<dbReference type="Proteomes" id="UP000252004">
    <property type="component" value="Chromosome"/>
</dbReference>
<proteinExistence type="predicted"/>
<reference evidence="1 2" key="1">
    <citation type="submission" date="2018-01" db="EMBL/GenBank/DDBJ databases">
        <title>Draft genome Sequence of streptomyces globosus LZH-48.</title>
        <authorList>
            <person name="Ran K."/>
            <person name="Li Z."/>
            <person name="Wei S."/>
            <person name="Dong R."/>
        </authorList>
    </citation>
    <scope>NUCLEOTIDE SEQUENCE [LARGE SCALE GENOMIC DNA]</scope>
    <source>
        <strain evidence="1 2">LZH-48</strain>
    </source>
</reference>
<gene>
    <name evidence="1" type="ORF">C0216_01080</name>
</gene>
<dbReference type="KEGG" id="sgz:C0216_01080"/>
<evidence type="ECO:0008006" key="3">
    <source>
        <dbReference type="Google" id="ProtNLM"/>
    </source>
</evidence>
<protein>
    <recommendedName>
        <fullName evidence="3">Type II toxin-antitoxin system RelE/ParE family toxin</fullName>
    </recommendedName>
</protein>
<accession>A0A344U8I8</accession>
<dbReference type="OrthoDB" id="4222367at2"/>
<dbReference type="EMBL" id="CP030862">
    <property type="protein sequence ID" value="AXE27209.1"/>
    <property type="molecule type" value="Genomic_DNA"/>
</dbReference>